<name>M7X7M8_9BACT</name>
<evidence type="ECO:0000313" key="1">
    <source>
        <dbReference type="EMBL" id="EMS30994.1"/>
    </source>
</evidence>
<dbReference type="Proteomes" id="UP000010953">
    <property type="component" value="Unassembled WGS sequence"/>
</dbReference>
<organism evidence="1 2">
    <name type="scientific">Mariniradius saccharolyticus AK6</name>
    <dbReference type="NCBI Taxonomy" id="1239962"/>
    <lineage>
        <taxon>Bacteria</taxon>
        <taxon>Pseudomonadati</taxon>
        <taxon>Bacteroidota</taxon>
        <taxon>Cytophagia</taxon>
        <taxon>Cytophagales</taxon>
        <taxon>Cyclobacteriaceae</taxon>
        <taxon>Mariniradius</taxon>
    </lineage>
</organism>
<dbReference type="EMBL" id="AMZY02000025">
    <property type="protein sequence ID" value="EMS30994.1"/>
    <property type="molecule type" value="Genomic_DNA"/>
</dbReference>
<dbReference type="InParanoid" id="M7X7M8"/>
<protein>
    <submittedName>
        <fullName evidence="1">Uncharacterized protein</fullName>
    </submittedName>
</protein>
<gene>
    <name evidence="1" type="ORF">C943_02719</name>
</gene>
<sequence length="140" mass="15527">MPFDAFVTFTKALGPTVSAPEIFICPPLDTVRFVPKSCKVTLLEKLAVPEMLTIPLRVAVFETVKVPVDEFVKLVLTVARLSVGTVIAPELVTVPELLTVRFPFFVPELRKVAELFKVSRSLFIPLFVKEALLFNVTAPL</sequence>
<comment type="caution">
    <text evidence="1">The sequence shown here is derived from an EMBL/GenBank/DDBJ whole genome shotgun (WGS) entry which is preliminary data.</text>
</comment>
<proteinExistence type="predicted"/>
<evidence type="ECO:0000313" key="2">
    <source>
        <dbReference type="Proteomes" id="UP000010953"/>
    </source>
</evidence>
<accession>M7X7M8</accession>
<reference evidence="1" key="1">
    <citation type="submission" date="2013-01" db="EMBL/GenBank/DDBJ databases">
        <title>Genome assembly of Mariniradius saccharolyticus AK6.</title>
        <authorList>
            <person name="Vaidya B."/>
            <person name="Khatri I."/>
            <person name="Tanuku N.R.S."/>
            <person name="Subramanian S."/>
            <person name="Pinnaka A."/>
        </authorList>
    </citation>
    <scope>NUCLEOTIDE SEQUENCE [LARGE SCALE GENOMIC DNA]</scope>
    <source>
        <strain evidence="1">AK6</strain>
    </source>
</reference>
<keyword evidence="2" id="KW-1185">Reference proteome</keyword>
<dbReference type="AlphaFoldDB" id="M7X7M8"/>